<feature type="transmembrane region" description="Helical" evidence="1">
    <location>
        <begin position="12"/>
        <end position="36"/>
    </location>
</feature>
<protein>
    <submittedName>
        <fullName evidence="2">Uncharacterized protein</fullName>
    </submittedName>
</protein>
<dbReference type="AlphaFoldDB" id="A0A7W7T6Y8"/>
<dbReference type="EMBL" id="JACHJS010000001">
    <property type="protein sequence ID" value="MBB4967690.1"/>
    <property type="molecule type" value="Genomic_DNA"/>
</dbReference>
<dbReference type="Proteomes" id="UP000542674">
    <property type="component" value="Unassembled WGS sequence"/>
</dbReference>
<name>A0A7W7T6Y8_9PSEU</name>
<keyword evidence="1" id="KW-0812">Transmembrane</keyword>
<dbReference type="RefSeq" id="WP_281386356.1">
    <property type="nucleotide sequence ID" value="NZ_BAABAI010000010.1"/>
</dbReference>
<keyword evidence="1" id="KW-1133">Transmembrane helix</keyword>
<evidence type="ECO:0000313" key="2">
    <source>
        <dbReference type="EMBL" id="MBB4967690.1"/>
    </source>
</evidence>
<reference evidence="2 3" key="1">
    <citation type="submission" date="2020-08" db="EMBL/GenBank/DDBJ databases">
        <title>Sequencing the genomes of 1000 actinobacteria strains.</title>
        <authorList>
            <person name="Klenk H.-P."/>
        </authorList>
    </citation>
    <scope>NUCLEOTIDE SEQUENCE [LARGE SCALE GENOMIC DNA]</scope>
    <source>
        <strain evidence="2 3">DSM 45084</strain>
    </source>
</reference>
<comment type="caution">
    <text evidence="2">The sequence shown here is derived from an EMBL/GenBank/DDBJ whole genome shotgun (WGS) entry which is preliminary data.</text>
</comment>
<keyword evidence="3" id="KW-1185">Reference proteome</keyword>
<proteinExistence type="predicted"/>
<evidence type="ECO:0000313" key="3">
    <source>
        <dbReference type="Proteomes" id="UP000542674"/>
    </source>
</evidence>
<gene>
    <name evidence="2" type="ORF">F4559_005049</name>
</gene>
<keyword evidence="1" id="KW-0472">Membrane</keyword>
<sequence length="42" mass="4650">MVLLQDFDAPAWVWTAVDIAVVLGLVVSIVLGVRALRSDRRK</sequence>
<organism evidence="2 3">
    <name type="scientific">Saccharothrix violaceirubra</name>
    <dbReference type="NCBI Taxonomy" id="413306"/>
    <lineage>
        <taxon>Bacteria</taxon>
        <taxon>Bacillati</taxon>
        <taxon>Actinomycetota</taxon>
        <taxon>Actinomycetes</taxon>
        <taxon>Pseudonocardiales</taxon>
        <taxon>Pseudonocardiaceae</taxon>
        <taxon>Saccharothrix</taxon>
    </lineage>
</organism>
<accession>A0A7W7T6Y8</accession>
<evidence type="ECO:0000256" key="1">
    <source>
        <dbReference type="SAM" id="Phobius"/>
    </source>
</evidence>